<dbReference type="GO" id="GO:0016020">
    <property type="term" value="C:membrane"/>
    <property type="evidence" value="ECO:0007669"/>
    <property type="project" value="UniProtKB-SubCell"/>
</dbReference>
<feature type="compositionally biased region" description="Polar residues" evidence="5">
    <location>
        <begin position="1041"/>
        <end position="1070"/>
    </location>
</feature>
<evidence type="ECO:0000256" key="2">
    <source>
        <dbReference type="ARBA" id="ARBA00022692"/>
    </source>
</evidence>
<organism evidence="9 10">
    <name type="scientific">Aspergillus brasiliensis (strain CBS 101740 / IMI 381727 / IBT 21946)</name>
    <dbReference type="NCBI Taxonomy" id="767769"/>
    <lineage>
        <taxon>Eukaryota</taxon>
        <taxon>Fungi</taxon>
        <taxon>Dikarya</taxon>
        <taxon>Ascomycota</taxon>
        <taxon>Pezizomycotina</taxon>
        <taxon>Eurotiomycetes</taxon>
        <taxon>Eurotiomycetidae</taxon>
        <taxon>Eurotiales</taxon>
        <taxon>Aspergillaceae</taxon>
        <taxon>Aspergillus</taxon>
        <taxon>Aspergillus subgen. Circumdati</taxon>
    </lineage>
</organism>
<feature type="chain" id="PRO_5012250999" description="TM7S3/TM198-like domain-containing protein" evidence="7">
    <location>
        <begin position="22"/>
        <end position="1106"/>
    </location>
</feature>
<accession>A0A1L9UAE2</accession>
<feature type="region of interest" description="Disordered" evidence="5">
    <location>
        <begin position="801"/>
        <end position="924"/>
    </location>
</feature>
<feature type="compositionally biased region" description="Basic and acidic residues" evidence="5">
    <location>
        <begin position="752"/>
        <end position="782"/>
    </location>
</feature>
<keyword evidence="4 6" id="KW-0472">Membrane</keyword>
<evidence type="ECO:0000256" key="3">
    <source>
        <dbReference type="ARBA" id="ARBA00022989"/>
    </source>
</evidence>
<dbReference type="RefSeq" id="XP_067475782.1">
    <property type="nucleotide sequence ID" value="XM_067628985.1"/>
</dbReference>
<dbReference type="AlphaFoldDB" id="A0A1L9UAE2"/>
<keyword evidence="10" id="KW-1185">Reference proteome</keyword>
<dbReference type="InterPro" id="IPR025256">
    <property type="entry name" value="TM7S3/TM198-like_dom"/>
</dbReference>
<feature type="compositionally biased region" description="Basic and acidic residues" evidence="5">
    <location>
        <begin position="29"/>
        <end position="39"/>
    </location>
</feature>
<feature type="transmembrane region" description="Helical" evidence="6">
    <location>
        <begin position="305"/>
        <end position="323"/>
    </location>
</feature>
<feature type="compositionally biased region" description="Low complexity" evidence="5">
    <location>
        <begin position="572"/>
        <end position="583"/>
    </location>
</feature>
<comment type="subcellular location">
    <subcellularLocation>
        <location evidence="1">Membrane</location>
        <topology evidence="1">Multi-pass membrane protein</topology>
    </subcellularLocation>
</comment>
<evidence type="ECO:0000313" key="10">
    <source>
        <dbReference type="Proteomes" id="UP000184499"/>
    </source>
</evidence>
<feature type="signal peptide" evidence="7">
    <location>
        <begin position="1"/>
        <end position="21"/>
    </location>
</feature>
<feature type="region of interest" description="Disordered" evidence="5">
    <location>
        <begin position="950"/>
        <end position="974"/>
    </location>
</feature>
<feature type="compositionally biased region" description="Basic and acidic residues" evidence="5">
    <location>
        <begin position="549"/>
        <end position="569"/>
    </location>
</feature>
<feature type="compositionally biased region" description="Basic residues" evidence="5">
    <location>
        <begin position="740"/>
        <end position="751"/>
    </location>
</feature>
<dbReference type="VEuPathDB" id="FungiDB:ASPBRDRAFT_68087"/>
<feature type="region of interest" description="Disordered" evidence="5">
    <location>
        <begin position="29"/>
        <end position="72"/>
    </location>
</feature>
<feature type="compositionally biased region" description="Basic and acidic residues" evidence="5">
    <location>
        <begin position="652"/>
        <end position="730"/>
    </location>
</feature>
<dbReference type="OrthoDB" id="5377273at2759"/>
<dbReference type="EMBL" id="KV878690">
    <property type="protein sequence ID" value="OJJ68533.1"/>
    <property type="molecule type" value="Genomic_DNA"/>
</dbReference>
<dbReference type="Proteomes" id="UP000184499">
    <property type="component" value="Unassembled WGS sequence"/>
</dbReference>
<feature type="compositionally biased region" description="Basic and acidic residues" evidence="5">
    <location>
        <begin position="1083"/>
        <end position="1093"/>
    </location>
</feature>
<feature type="compositionally biased region" description="Polar residues" evidence="5">
    <location>
        <begin position="517"/>
        <end position="536"/>
    </location>
</feature>
<dbReference type="Pfam" id="PF13886">
    <property type="entry name" value="TM7S3_TM198"/>
    <property type="match status" value="1"/>
</dbReference>
<feature type="region of interest" description="Disordered" evidence="5">
    <location>
        <begin position="497"/>
        <end position="789"/>
    </location>
</feature>
<feature type="compositionally biased region" description="Polar residues" evidence="5">
    <location>
        <begin position="1000"/>
        <end position="1017"/>
    </location>
</feature>
<dbReference type="GeneID" id="93581473"/>
<feature type="transmembrane region" description="Helical" evidence="6">
    <location>
        <begin position="165"/>
        <end position="189"/>
    </location>
</feature>
<feature type="compositionally biased region" description="Acidic residues" evidence="5">
    <location>
        <begin position="816"/>
        <end position="826"/>
    </location>
</feature>
<name>A0A1L9UAE2_ASPBC</name>
<evidence type="ECO:0000256" key="5">
    <source>
        <dbReference type="SAM" id="MobiDB-lite"/>
    </source>
</evidence>
<feature type="domain" description="TM7S3/TM198-like" evidence="8">
    <location>
        <begin position="117"/>
        <end position="320"/>
    </location>
</feature>
<dbReference type="STRING" id="767769.A0A1L9UAE2"/>
<dbReference type="PANTHER" id="PTHR39469:SF1">
    <property type="entry name" value="DUF4203 DOMAIN-CONTAINING PROTEIN"/>
    <property type="match status" value="1"/>
</dbReference>
<keyword evidence="2 6" id="KW-0812">Transmembrane</keyword>
<feature type="compositionally biased region" description="Low complexity" evidence="5">
    <location>
        <begin position="40"/>
        <end position="49"/>
    </location>
</feature>
<feature type="compositionally biased region" description="Polar residues" evidence="5">
    <location>
        <begin position="50"/>
        <end position="60"/>
    </location>
</feature>
<feature type="region of interest" description="Disordered" evidence="5">
    <location>
        <begin position="996"/>
        <end position="1017"/>
    </location>
</feature>
<feature type="region of interest" description="Disordered" evidence="5">
    <location>
        <begin position="413"/>
        <end position="458"/>
    </location>
</feature>
<feature type="transmembrane region" description="Helical" evidence="6">
    <location>
        <begin position="112"/>
        <end position="132"/>
    </location>
</feature>
<feature type="transmembrane region" description="Helical" evidence="6">
    <location>
        <begin position="247"/>
        <end position="265"/>
    </location>
</feature>
<feature type="compositionally biased region" description="Basic and acidic residues" evidence="5">
    <location>
        <begin position="335"/>
        <end position="358"/>
    </location>
</feature>
<sequence length="1106" mass="119928">MRLLPVFALVACLAPGLFVTAQTPVPGRHELNSLGEREATPSTTTASETFSDTATPSVTESAITHSNSTATSNATLPASTTIASLNTSQASKDGKNSTSPDALPIQPTVTPALGIGGFILIVAGAILAVIGIRNLRVQVFLSTAFLTSLGVTVLIVYVMSPPVRVAVQGAYLVAVFFTGITFGALAIVFKELTEGLGCLLGGFCSSMWLLSLKPGGLLTTTDSKSGFIGAISVAFYALSFSHHTRPYGLIVSTGISGGTAVALGIDCFSRAGLKEFWLYIWSLNDNIFPLNTNTYPITRNIRVELAATVIIAILGVVSQLRLWKVVRERRRKEKEKRDEEQKKKEQAEAELGRKLEEENLQERKEWEARYGDAGPAAGVSELADDTKYQAHEMDAMEKGEAYDLKSIAETSEGSYRCSDCREREANGDDGSDVTGATEGDVDHEPAGTAKEVSDKLKEESVPLPIKVFDGAAAAKIKDDKSSDMTAVIGSDTATIRSKRLSGPSCMQRASRNDELPISQSQEALVSVDDGTSSVQGTIDEGGEDSECPTAHHDSRGLTENAPERDEKPYVSEQEQQQGQAEQQSHGRQSPINDNVAEVDTERGSEEEQPTAVKEEESGKADTQEGLDANLHTAASETSLTMVNRQSHGSTRHGSDVVKGEDKQEGPSSTSDERPGQSVTEKESQPEVVTRDTETAAADLKDLDCDSPHSGGPEKTDIITDSQDEKSRAEDLSPPSSQRGNGKKRKASHDKRKSPEPQPRIEPEPIKLEPPRLSEDTVRELPKRTSKVVQSYRTNEWAKHLADAEAPELEPIKPIEEEPEYSPDAEEAAAPVNVEELLQTPFNAQPPPAVEPRVQDIPSRRESRRVSSGSHMDHIKKKTPHSPPQTAQPRFSNGYHSSALFGGPAVMEPSQDETEAAKPQWRGPAPLIAVREDMMRNRLSSFSLNIDPYSRTSPGQVPIERLQRSSSYRLHDGADDMPLSQRRAMLSQQTVAIPLPVHAPYSTSPRNHANGPSPTNTPAAMAAWRESVQEDLRDRRNPLGKQGNSVASTGPQDRTPPSYNQSQQRTSSPINIGNAIAEGMQRGDMSELHREAMRRMQAKANKTVNRA</sequence>
<feature type="region of interest" description="Disordered" evidence="5">
    <location>
        <begin position="333"/>
        <end position="358"/>
    </location>
</feature>
<dbReference type="OMA" id="VQSYRTN"/>
<evidence type="ECO:0000256" key="4">
    <source>
        <dbReference type="ARBA" id="ARBA00023136"/>
    </source>
</evidence>
<feature type="region of interest" description="Disordered" evidence="5">
    <location>
        <begin position="1034"/>
        <end position="1106"/>
    </location>
</feature>
<dbReference type="PANTHER" id="PTHR39469">
    <property type="entry name" value="CHROMOSOME 1, WHOLE GENOME SHOTGUN SEQUENCE"/>
    <property type="match status" value="1"/>
</dbReference>
<reference evidence="10" key="1">
    <citation type="journal article" date="2017" name="Genome Biol.">
        <title>Comparative genomics reveals high biological diversity and specific adaptations in the industrially and medically important fungal genus Aspergillus.</title>
        <authorList>
            <person name="de Vries R.P."/>
            <person name="Riley R."/>
            <person name="Wiebenga A."/>
            <person name="Aguilar-Osorio G."/>
            <person name="Amillis S."/>
            <person name="Uchima C.A."/>
            <person name="Anderluh G."/>
            <person name="Asadollahi M."/>
            <person name="Askin M."/>
            <person name="Barry K."/>
            <person name="Battaglia E."/>
            <person name="Bayram O."/>
            <person name="Benocci T."/>
            <person name="Braus-Stromeyer S.A."/>
            <person name="Caldana C."/>
            <person name="Canovas D."/>
            <person name="Cerqueira G.C."/>
            <person name="Chen F."/>
            <person name="Chen W."/>
            <person name="Choi C."/>
            <person name="Clum A."/>
            <person name="Dos Santos R.A."/>
            <person name="Damasio A.R."/>
            <person name="Diallinas G."/>
            <person name="Emri T."/>
            <person name="Fekete E."/>
            <person name="Flipphi M."/>
            <person name="Freyberg S."/>
            <person name="Gallo A."/>
            <person name="Gournas C."/>
            <person name="Habgood R."/>
            <person name="Hainaut M."/>
            <person name="Harispe M.L."/>
            <person name="Henrissat B."/>
            <person name="Hilden K.S."/>
            <person name="Hope R."/>
            <person name="Hossain A."/>
            <person name="Karabika E."/>
            <person name="Karaffa L."/>
            <person name="Karanyi Z."/>
            <person name="Krasevec N."/>
            <person name="Kuo A."/>
            <person name="Kusch H."/>
            <person name="LaButti K."/>
            <person name="Lagendijk E.L."/>
            <person name="Lapidus A."/>
            <person name="Levasseur A."/>
            <person name="Lindquist E."/>
            <person name="Lipzen A."/>
            <person name="Logrieco A.F."/>
            <person name="MacCabe A."/>
            <person name="Maekelae M.R."/>
            <person name="Malavazi I."/>
            <person name="Melin P."/>
            <person name="Meyer V."/>
            <person name="Mielnichuk N."/>
            <person name="Miskei M."/>
            <person name="Molnar A.P."/>
            <person name="Mule G."/>
            <person name="Ngan C.Y."/>
            <person name="Orejas M."/>
            <person name="Orosz E."/>
            <person name="Ouedraogo J.P."/>
            <person name="Overkamp K.M."/>
            <person name="Park H.-S."/>
            <person name="Perrone G."/>
            <person name="Piumi F."/>
            <person name="Punt P.J."/>
            <person name="Ram A.F."/>
            <person name="Ramon A."/>
            <person name="Rauscher S."/>
            <person name="Record E."/>
            <person name="Riano-Pachon D.M."/>
            <person name="Robert V."/>
            <person name="Roehrig J."/>
            <person name="Ruller R."/>
            <person name="Salamov A."/>
            <person name="Salih N.S."/>
            <person name="Samson R.A."/>
            <person name="Sandor E."/>
            <person name="Sanguinetti M."/>
            <person name="Schuetze T."/>
            <person name="Sepcic K."/>
            <person name="Shelest E."/>
            <person name="Sherlock G."/>
            <person name="Sophianopoulou V."/>
            <person name="Squina F.M."/>
            <person name="Sun H."/>
            <person name="Susca A."/>
            <person name="Todd R.B."/>
            <person name="Tsang A."/>
            <person name="Unkles S.E."/>
            <person name="van de Wiele N."/>
            <person name="van Rossen-Uffink D."/>
            <person name="Oliveira J.V."/>
            <person name="Vesth T.C."/>
            <person name="Visser J."/>
            <person name="Yu J.-H."/>
            <person name="Zhou M."/>
            <person name="Andersen M.R."/>
            <person name="Archer D.B."/>
            <person name="Baker S.E."/>
            <person name="Benoit I."/>
            <person name="Brakhage A.A."/>
            <person name="Braus G.H."/>
            <person name="Fischer R."/>
            <person name="Frisvad J.C."/>
            <person name="Goldman G.H."/>
            <person name="Houbraken J."/>
            <person name="Oakley B."/>
            <person name="Pocsi I."/>
            <person name="Scazzocchio C."/>
            <person name="Seiboth B."/>
            <person name="vanKuyk P.A."/>
            <person name="Wortman J."/>
            <person name="Dyer P.S."/>
            <person name="Grigoriev I.V."/>
        </authorList>
    </citation>
    <scope>NUCLEOTIDE SEQUENCE [LARGE SCALE GENOMIC DNA]</scope>
    <source>
        <strain evidence="10">CBS 101740 / IMI 381727 / IBT 21946</strain>
    </source>
</reference>
<feature type="compositionally biased region" description="Basic and acidic residues" evidence="5">
    <location>
        <begin position="440"/>
        <end position="458"/>
    </location>
</feature>
<gene>
    <name evidence="9" type="ORF">ASPBRDRAFT_68087</name>
</gene>
<feature type="compositionally biased region" description="Low complexity" evidence="5">
    <location>
        <begin position="61"/>
        <end position="72"/>
    </location>
</feature>
<feature type="compositionally biased region" description="Basic and acidic residues" evidence="5">
    <location>
        <begin position="612"/>
        <end position="622"/>
    </location>
</feature>
<feature type="transmembrane region" description="Helical" evidence="6">
    <location>
        <begin position="139"/>
        <end position="159"/>
    </location>
</feature>
<feature type="compositionally biased region" description="Polar residues" evidence="5">
    <location>
        <begin position="883"/>
        <end position="895"/>
    </location>
</feature>
<feature type="compositionally biased region" description="Polar residues" evidence="5">
    <location>
        <begin position="632"/>
        <end position="648"/>
    </location>
</feature>
<keyword evidence="7" id="KW-0732">Signal</keyword>
<protein>
    <recommendedName>
        <fullName evidence="8">TM7S3/TM198-like domain-containing protein</fullName>
    </recommendedName>
</protein>
<feature type="transmembrane region" description="Helical" evidence="6">
    <location>
        <begin position="196"/>
        <end position="212"/>
    </location>
</feature>
<evidence type="ECO:0000256" key="1">
    <source>
        <dbReference type="ARBA" id="ARBA00004141"/>
    </source>
</evidence>
<evidence type="ECO:0000313" key="9">
    <source>
        <dbReference type="EMBL" id="OJJ68533.1"/>
    </source>
</evidence>
<evidence type="ECO:0000256" key="7">
    <source>
        <dbReference type="SAM" id="SignalP"/>
    </source>
</evidence>
<proteinExistence type="predicted"/>
<evidence type="ECO:0000259" key="8">
    <source>
        <dbReference type="Pfam" id="PF13886"/>
    </source>
</evidence>
<keyword evidence="3 6" id="KW-1133">Transmembrane helix</keyword>
<evidence type="ECO:0000256" key="6">
    <source>
        <dbReference type="SAM" id="Phobius"/>
    </source>
</evidence>